<dbReference type="PROSITE" id="PS51746">
    <property type="entry name" value="PPM_2"/>
    <property type="match status" value="1"/>
</dbReference>
<keyword evidence="10" id="KW-0464">Manganese</keyword>
<evidence type="ECO:0000256" key="2">
    <source>
        <dbReference type="ARBA" id="ARBA00001946"/>
    </source>
</evidence>
<dbReference type="InterPro" id="IPR001932">
    <property type="entry name" value="PPM-type_phosphatase-like_dom"/>
</dbReference>
<feature type="compositionally biased region" description="Acidic residues" evidence="13">
    <location>
        <begin position="502"/>
        <end position="514"/>
    </location>
</feature>
<comment type="cofactor">
    <cofactor evidence="2">
        <name>Mg(2+)</name>
        <dbReference type="ChEBI" id="CHEBI:18420"/>
    </cofactor>
</comment>
<keyword evidence="18" id="KW-1185">Reference proteome</keyword>
<dbReference type="GO" id="GO:0004722">
    <property type="term" value="F:protein serine/threonine phosphatase activity"/>
    <property type="evidence" value="ECO:0007669"/>
    <property type="project" value="UniProtKB-EC"/>
</dbReference>
<evidence type="ECO:0000259" key="16">
    <source>
        <dbReference type="PROSITE" id="PS51746"/>
    </source>
</evidence>
<sequence>MEKTHDGYNSKFVESFKDNAVSEVTMIDPNNPTYLANLPSSVAAIATNPTVQTPSHQIGQQLPHSQLNTQQLVSQQQLALLAAYSAAAYSQAGSTLVAAVPNLTDLQAYNIITTLPPHSSAQQASGNQGSTANLLSNSMLSNTNNSMVNQALMTNYILPGTGLPAHSSLKNNLVLNRQAIKLEICREFQRFACKRLETECRYAHPPAHVHRTQDGSSVVVCSIFLKRGCTREQCRFFHPPSNLMDQVKQQQISQQQNYYNQQQLLTQHQLQQRAATMMLANQSMGFPRVVPLTKRPALDKMLLPTNTYEHALALQPSFHLEKKSTSYSDNVAQKFLRRFSNTQPDPGFELEINKVITFCESIKETPTELMELALSLSRFSSYKIDTEYANAEASLRQNNSLANLNSTLNLTQLHFMRRSKELVKPETIRISNRISPKSLPSSTILNWQLLEILWEWLPDRLMVSEPVVLFSMAEDGNSLSTFYTKADMFENREDYEDLLDEEEIDEEQNSDSDEDSKKNTFPFDDTNLKIAYGASSMQGWRTSQEDAHLCILDFDENMSLFGVFDGHGGAEVAQYTSAEYPKFLKNNKFFKEKDYLNALKNSFIEFDSTLVKDDVYKKLKILAGDDMTSDEEKEDEEMQPSIDTLKEEASLPIQELLDRFINKQTLKDVIKKTQEKCSSSSKKNVSNEPCSSSKIKNNDSEEKELNKSSQEVSSSSNIKKNEESNIECSSSSKNSKDDKIEKDTNAEIDLPTSSNSENQSRPGKDSGCTAVVALLVGNQLYVANAGDSRCVLSRNGEAIDLSIDHKPFSEIEFSRIKKAGGRVNSDGRINGGLNLSRALGDHSYKQNKNLPLEEQMITALPDVEKIEIKPEDDFLVIACDGIWNSLSSQEVVDFIKNQLKTKQKLSKICDSLFYECLAGNTHGDGTGCDNMTCLIIKLRNLEDIKEEDNNESVKENNGKRKHQPNTPSNEANNREELEKGSKLENELSKLRSSSKGCGGGRLNSQSSDKLLDGRNSIACTTKEYKLDENQVKELGLNVDDSFSKLNSNNLDNNEYKNSLSYSSSVSKTVLTPVFKTKTVEEKQNSKPILDKYSTGYYSNSYSSNKDNLSPSSTLSKINYESNYKDYDSDKTYNSGKLASKLTSQINKANSQLEASSKILSQVHSSESTIGHSLHESKTNIGIGSFDHSGNNYYGSSRYSLNRYGSGLNGYENTKGSLTDHRHLHVDKNEKEITKTYEPLYTKDISTKGGKLIEKSHLDIQSTKGGSVKGHHGTSVLVTNEEEERIEREREKNVVQLDSSDKNLIVESSTYDDYIRVSRDLRYEHYFTPRTWETIINTLSNKEIISRWDSSIYDEQKYNEQAEFHMNNNDTQKLISSSNRQNIGSGGHETISYSKQINKLVDGAREKLMEQQFESSQRVYRQGGTSGLLSNARSTNLLPEQQALLDKSGSRRSSIHNQESRSITEEDINFTRPKSYKIDGYLSDDQRKFNNQAGYKAQRLEYSIQNSGYNTLGKLSTTTDEREEIKSITETHIFYKDTTDKVSKEDSENIPGLNGNENKDFTTETLNSKVEAEKQILKEKSDDLPPFDEWKKKVVEEEPNNQQTSATINNSNKKLFKNNSNDPKLRIRNYASSECGAKVINSNKEAQGSYKILFESQDEYMLNPYTICPRSREEANVVGRQCLRKCRQDSDCISNRKRCLCDGLCGLSCIRPESCKKLLSPPKNGIIYGPYLKHGSKIIIECKDGFDLVGSSSATCNFGKWLVEKNPECHEGK</sequence>
<dbReference type="InterPro" id="IPR035976">
    <property type="entry name" value="Sushi/SCR/CCP_sf"/>
</dbReference>
<dbReference type="SMART" id="SM00332">
    <property type="entry name" value="PP2Cc"/>
    <property type="match status" value="1"/>
</dbReference>
<keyword evidence="11" id="KW-0862">Zinc</keyword>
<dbReference type="InterPro" id="IPR000436">
    <property type="entry name" value="Sushi_SCR_CCP_dom"/>
</dbReference>
<evidence type="ECO:0000313" key="18">
    <source>
        <dbReference type="Proteomes" id="UP001291623"/>
    </source>
</evidence>
<feature type="compositionally biased region" description="Polar residues" evidence="13">
    <location>
        <begin position="751"/>
        <end position="761"/>
    </location>
</feature>
<keyword evidence="8 12" id="KW-0904">Protein phosphatase</keyword>
<gene>
    <name evidence="17" type="ORF">RND71_043958</name>
</gene>
<evidence type="ECO:0000259" key="14">
    <source>
        <dbReference type="PROSITE" id="PS50103"/>
    </source>
</evidence>
<dbReference type="PROSITE" id="PS50103">
    <property type="entry name" value="ZF_C3H1"/>
    <property type="match status" value="2"/>
</dbReference>
<organism evidence="17 18">
    <name type="scientific">Anisodus tanguticus</name>
    <dbReference type="NCBI Taxonomy" id="243964"/>
    <lineage>
        <taxon>Eukaryota</taxon>
        <taxon>Viridiplantae</taxon>
        <taxon>Streptophyta</taxon>
        <taxon>Embryophyta</taxon>
        <taxon>Tracheophyta</taxon>
        <taxon>Spermatophyta</taxon>
        <taxon>Magnoliopsida</taxon>
        <taxon>eudicotyledons</taxon>
        <taxon>Gunneridae</taxon>
        <taxon>Pentapetalae</taxon>
        <taxon>asterids</taxon>
        <taxon>lamiids</taxon>
        <taxon>Solanales</taxon>
        <taxon>Solanaceae</taxon>
        <taxon>Solanoideae</taxon>
        <taxon>Hyoscyameae</taxon>
        <taxon>Anisodus</taxon>
    </lineage>
</organism>
<protein>
    <recommendedName>
        <fullName evidence="4">protein-serine/threonine phosphatase</fullName>
        <ecNumber evidence="4">3.1.3.16</ecNumber>
    </recommendedName>
</protein>
<evidence type="ECO:0000259" key="15">
    <source>
        <dbReference type="PROSITE" id="PS50923"/>
    </source>
</evidence>
<evidence type="ECO:0000256" key="10">
    <source>
        <dbReference type="ARBA" id="ARBA00023211"/>
    </source>
</evidence>
<dbReference type="Pfam" id="PF00481">
    <property type="entry name" value="PP2C"/>
    <property type="match status" value="2"/>
</dbReference>
<dbReference type="CDD" id="cd00033">
    <property type="entry name" value="CCP"/>
    <property type="match status" value="1"/>
</dbReference>
<feature type="domain" description="C3H1-type" evidence="14">
    <location>
        <begin position="179"/>
        <end position="207"/>
    </location>
</feature>
<keyword evidence="5 11" id="KW-0479">Metal-binding</keyword>
<evidence type="ECO:0000256" key="1">
    <source>
        <dbReference type="ARBA" id="ARBA00001936"/>
    </source>
</evidence>
<feature type="region of interest" description="Disordered" evidence="13">
    <location>
        <begin position="947"/>
        <end position="984"/>
    </location>
</feature>
<feature type="compositionally biased region" description="Basic and acidic residues" evidence="13">
    <location>
        <begin position="734"/>
        <end position="745"/>
    </location>
</feature>
<feature type="domain" description="Sushi" evidence="15">
    <location>
        <begin position="1706"/>
        <end position="1770"/>
    </location>
</feature>
<evidence type="ECO:0000256" key="5">
    <source>
        <dbReference type="ARBA" id="ARBA00022723"/>
    </source>
</evidence>
<dbReference type="EMBL" id="JAVYJV010000111">
    <property type="protein sequence ID" value="KAK4336619.1"/>
    <property type="molecule type" value="Genomic_DNA"/>
</dbReference>
<evidence type="ECO:0000256" key="4">
    <source>
        <dbReference type="ARBA" id="ARBA00013081"/>
    </source>
</evidence>
<feature type="compositionally biased region" description="Low complexity" evidence="13">
    <location>
        <begin position="678"/>
        <end position="687"/>
    </location>
</feature>
<evidence type="ECO:0000256" key="8">
    <source>
        <dbReference type="ARBA" id="ARBA00022912"/>
    </source>
</evidence>
<feature type="region of interest" description="Disordered" evidence="13">
    <location>
        <begin position="502"/>
        <end position="521"/>
    </location>
</feature>
<feature type="compositionally biased region" description="Low complexity" evidence="13">
    <location>
        <begin position="1608"/>
        <end position="1618"/>
    </location>
</feature>
<feature type="domain" description="PPM-type phosphatase" evidence="16">
    <location>
        <begin position="531"/>
        <end position="938"/>
    </location>
</feature>
<reference evidence="17" key="1">
    <citation type="submission" date="2023-12" db="EMBL/GenBank/DDBJ databases">
        <title>Genome assembly of Anisodus tanguticus.</title>
        <authorList>
            <person name="Wang Y.-J."/>
        </authorList>
    </citation>
    <scope>NUCLEOTIDE SEQUENCE</scope>
    <source>
        <strain evidence="17">KB-2021</strain>
        <tissue evidence="17">Leaf</tissue>
    </source>
</reference>
<feature type="region of interest" description="Disordered" evidence="13">
    <location>
        <begin position="990"/>
        <end position="1009"/>
    </location>
</feature>
<feature type="zinc finger region" description="C3H1-type" evidence="11">
    <location>
        <begin position="179"/>
        <end position="207"/>
    </location>
</feature>
<dbReference type="EC" id="3.1.3.16" evidence="4"/>
<feature type="compositionally biased region" description="Low complexity" evidence="13">
    <location>
        <begin position="708"/>
        <end position="718"/>
    </location>
</feature>
<evidence type="ECO:0000313" key="17">
    <source>
        <dbReference type="EMBL" id="KAK4336619.1"/>
    </source>
</evidence>
<comment type="cofactor">
    <cofactor evidence="1">
        <name>Mn(2+)</name>
        <dbReference type="ChEBI" id="CHEBI:29035"/>
    </cofactor>
</comment>
<dbReference type="InterPro" id="IPR036457">
    <property type="entry name" value="PPM-type-like_dom_sf"/>
</dbReference>
<evidence type="ECO:0000256" key="13">
    <source>
        <dbReference type="SAM" id="MobiDB-lite"/>
    </source>
</evidence>
<name>A0AAE1QNX1_9SOLA</name>
<feature type="zinc finger region" description="C3H1-type" evidence="11">
    <location>
        <begin position="215"/>
        <end position="241"/>
    </location>
</feature>
<evidence type="ECO:0000256" key="6">
    <source>
        <dbReference type="ARBA" id="ARBA00022801"/>
    </source>
</evidence>
<dbReference type="InterPro" id="IPR000222">
    <property type="entry name" value="PP2C_BS"/>
</dbReference>
<dbReference type="SUPFAM" id="SSF81606">
    <property type="entry name" value="PP2C-like"/>
    <property type="match status" value="1"/>
</dbReference>
<keyword evidence="9" id="KW-1015">Disulfide bond</keyword>
<feature type="region of interest" description="Disordered" evidence="13">
    <location>
        <begin position="677"/>
        <end position="765"/>
    </location>
</feature>
<keyword evidence="7" id="KW-0460">Magnesium</keyword>
<evidence type="ECO:0000256" key="3">
    <source>
        <dbReference type="ARBA" id="ARBA00006702"/>
    </source>
</evidence>
<dbReference type="PANTHER" id="PTHR13832:SF803">
    <property type="entry name" value="PROTEIN PHOSPHATASE 1G"/>
    <property type="match status" value="1"/>
</dbReference>
<feature type="region of interest" description="Disordered" evidence="13">
    <location>
        <begin position="1596"/>
        <end position="1618"/>
    </location>
</feature>
<dbReference type="PANTHER" id="PTHR13832">
    <property type="entry name" value="PROTEIN PHOSPHATASE 2C"/>
    <property type="match status" value="1"/>
</dbReference>
<dbReference type="SUPFAM" id="SSF57535">
    <property type="entry name" value="Complement control module/SCR domain"/>
    <property type="match status" value="1"/>
</dbReference>
<evidence type="ECO:0000256" key="7">
    <source>
        <dbReference type="ARBA" id="ARBA00022842"/>
    </source>
</evidence>
<dbReference type="SMART" id="SM00032">
    <property type="entry name" value="CCP"/>
    <property type="match status" value="1"/>
</dbReference>
<dbReference type="Gene3D" id="3.60.40.10">
    <property type="entry name" value="PPM-type phosphatase domain"/>
    <property type="match status" value="2"/>
</dbReference>
<dbReference type="CDD" id="cd00143">
    <property type="entry name" value="PP2Cc"/>
    <property type="match status" value="1"/>
</dbReference>
<dbReference type="InterPro" id="IPR054429">
    <property type="entry name" value="Znf-CCCH_Muscleblind-like"/>
</dbReference>
<keyword evidence="11" id="KW-0863">Zinc-finger</keyword>
<dbReference type="GO" id="GO:0008270">
    <property type="term" value="F:zinc ion binding"/>
    <property type="evidence" value="ECO:0007669"/>
    <property type="project" value="UniProtKB-KW"/>
</dbReference>
<dbReference type="InterPro" id="IPR015655">
    <property type="entry name" value="PP2C"/>
</dbReference>
<accession>A0AAE1QNX1</accession>
<dbReference type="Pfam" id="PF00084">
    <property type="entry name" value="Sushi"/>
    <property type="match status" value="1"/>
</dbReference>
<feature type="compositionally biased region" description="Basic and acidic residues" evidence="13">
    <location>
        <begin position="696"/>
        <end position="706"/>
    </location>
</feature>
<keyword evidence="6 12" id="KW-0378">Hydrolase</keyword>
<evidence type="ECO:0000256" key="11">
    <source>
        <dbReference type="PROSITE-ProRule" id="PRU00723"/>
    </source>
</evidence>
<feature type="compositionally biased region" description="Basic and acidic residues" evidence="13">
    <location>
        <begin position="972"/>
        <end position="984"/>
    </location>
</feature>
<feature type="domain" description="C3H1-type" evidence="14">
    <location>
        <begin position="215"/>
        <end position="241"/>
    </location>
</feature>
<comment type="caution">
    <text evidence="17">The sequence shown here is derived from an EMBL/GenBank/DDBJ whole genome shotgun (WGS) entry which is preliminary data.</text>
</comment>
<dbReference type="Gene3D" id="3.30.1370.210">
    <property type="match status" value="1"/>
</dbReference>
<dbReference type="InterPro" id="IPR000571">
    <property type="entry name" value="Znf_CCCH"/>
</dbReference>
<dbReference type="Pfam" id="PF22628">
    <property type="entry name" value="zf-CCCH_10"/>
    <property type="match status" value="1"/>
</dbReference>
<comment type="similarity">
    <text evidence="3 12">Belongs to the PP2C family.</text>
</comment>
<proteinExistence type="inferred from homology"/>
<dbReference type="PROSITE" id="PS50923">
    <property type="entry name" value="SUSHI"/>
    <property type="match status" value="1"/>
</dbReference>
<dbReference type="SMART" id="SM00356">
    <property type="entry name" value="ZnF_C3H1"/>
    <property type="match status" value="2"/>
</dbReference>
<evidence type="ECO:0000256" key="9">
    <source>
        <dbReference type="ARBA" id="ARBA00023157"/>
    </source>
</evidence>
<dbReference type="Gene3D" id="2.10.70.10">
    <property type="entry name" value="Complement Module, domain 1"/>
    <property type="match status" value="1"/>
</dbReference>
<dbReference type="PROSITE" id="PS01032">
    <property type="entry name" value="PPM_1"/>
    <property type="match status" value="1"/>
</dbReference>
<dbReference type="Proteomes" id="UP001291623">
    <property type="component" value="Unassembled WGS sequence"/>
</dbReference>
<evidence type="ECO:0000256" key="12">
    <source>
        <dbReference type="RuleBase" id="RU003465"/>
    </source>
</evidence>